<keyword evidence="3" id="KW-0804">Transcription</keyword>
<dbReference type="InterPro" id="IPR011711">
    <property type="entry name" value="GntR_C"/>
</dbReference>
<dbReference type="InterPro" id="IPR036388">
    <property type="entry name" value="WH-like_DNA-bd_sf"/>
</dbReference>
<dbReference type="PROSITE" id="PS50949">
    <property type="entry name" value="HTH_GNTR"/>
    <property type="match status" value="1"/>
</dbReference>
<reference evidence="5 6" key="1">
    <citation type="submission" date="2019-04" db="EMBL/GenBank/DDBJ databases">
        <title>genome sequence of strain W3.</title>
        <authorList>
            <person name="Gao J."/>
            <person name="Sun J."/>
        </authorList>
    </citation>
    <scope>NUCLEOTIDE SEQUENCE [LARGE SCALE GENOMIC DNA]</scope>
    <source>
        <strain evidence="5 6">W3</strain>
    </source>
</reference>
<dbReference type="SUPFAM" id="SSF48008">
    <property type="entry name" value="GntR ligand-binding domain-like"/>
    <property type="match status" value="1"/>
</dbReference>
<dbReference type="CDD" id="cd07377">
    <property type="entry name" value="WHTH_GntR"/>
    <property type="match status" value="1"/>
</dbReference>
<dbReference type="SUPFAM" id="SSF46785">
    <property type="entry name" value="Winged helix' DNA-binding domain"/>
    <property type="match status" value="1"/>
</dbReference>
<dbReference type="RefSeq" id="WP_136541967.1">
    <property type="nucleotide sequence ID" value="NZ_STGU01000008.1"/>
</dbReference>
<dbReference type="Proteomes" id="UP000307378">
    <property type="component" value="Unassembled WGS sequence"/>
</dbReference>
<dbReference type="InterPro" id="IPR000524">
    <property type="entry name" value="Tscrpt_reg_HTH_GntR"/>
</dbReference>
<evidence type="ECO:0000256" key="3">
    <source>
        <dbReference type="ARBA" id="ARBA00023163"/>
    </source>
</evidence>
<proteinExistence type="predicted"/>
<evidence type="ECO:0000313" key="5">
    <source>
        <dbReference type="EMBL" id="THV34467.1"/>
    </source>
</evidence>
<comment type="caution">
    <text evidence="5">The sequence shown here is derived from an EMBL/GenBank/DDBJ whole genome shotgun (WGS) entry which is preliminary data.</text>
</comment>
<dbReference type="GO" id="GO:0003677">
    <property type="term" value="F:DNA binding"/>
    <property type="evidence" value="ECO:0007669"/>
    <property type="project" value="UniProtKB-KW"/>
</dbReference>
<evidence type="ECO:0000259" key="4">
    <source>
        <dbReference type="PROSITE" id="PS50949"/>
    </source>
</evidence>
<dbReference type="Gene3D" id="1.20.120.530">
    <property type="entry name" value="GntR ligand-binding domain-like"/>
    <property type="match status" value="1"/>
</dbReference>
<dbReference type="AlphaFoldDB" id="A0A4S8PSW8"/>
<dbReference type="GO" id="GO:0003700">
    <property type="term" value="F:DNA-binding transcription factor activity"/>
    <property type="evidence" value="ECO:0007669"/>
    <property type="project" value="InterPro"/>
</dbReference>
<evidence type="ECO:0000256" key="1">
    <source>
        <dbReference type="ARBA" id="ARBA00023015"/>
    </source>
</evidence>
<dbReference type="PRINTS" id="PR00035">
    <property type="entry name" value="HTHGNTR"/>
</dbReference>
<dbReference type="PANTHER" id="PTHR43537">
    <property type="entry name" value="TRANSCRIPTIONAL REGULATOR, GNTR FAMILY"/>
    <property type="match status" value="1"/>
</dbReference>
<dbReference type="PANTHER" id="PTHR43537:SF5">
    <property type="entry name" value="UXU OPERON TRANSCRIPTIONAL REGULATOR"/>
    <property type="match status" value="1"/>
</dbReference>
<evidence type="ECO:0000256" key="2">
    <source>
        <dbReference type="ARBA" id="ARBA00023125"/>
    </source>
</evidence>
<gene>
    <name evidence="5" type="ORF">FAA86_15315</name>
</gene>
<dbReference type="Pfam" id="PF00392">
    <property type="entry name" value="GntR"/>
    <property type="match status" value="1"/>
</dbReference>
<dbReference type="SMART" id="SM00895">
    <property type="entry name" value="FCD"/>
    <property type="match status" value="1"/>
</dbReference>
<dbReference type="InterPro" id="IPR036390">
    <property type="entry name" value="WH_DNA-bd_sf"/>
</dbReference>
<organism evidence="5 6">
    <name type="scientific">Rhizobium rosettiformans W3</name>
    <dbReference type="NCBI Taxonomy" id="538378"/>
    <lineage>
        <taxon>Bacteria</taxon>
        <taxon>Pseudomonadati</taxon>
        <taxon>Pseudomonadota</taxon>
        <taxon>Alphaproteobacteria</taxon>
        <taxon>Hyphomicrobiales</taxon>
        <taxon>Rhizobiaceae</taxon>
        <taxon>Rhizobium/Agrobacterium group</taxon>
        <taxon>Rhizobium</taxon>
    </lineage>
</organism>
<protein>
    <submittedName>
        <fullName evidence="5">FadR family transcriptional regulator</fullName>
    </submittedName>
</protein>
<dbReference type="EMBL" id="STGU01000008">
    <property type="protein sequence ID" value="THV34467.1"/>
    <property type="molecule type" value="Genomic_DNA"/>
</dbReference>
<dbReference type="Pfam" id="PF07729">
    <property type="entry name" value="FCD"/>
    <property type="match status" value="1"/>
</dbReference>
<dbReference type="SMART" id="SM00345">
    <property type="entry name" value="HTH_GNTR"/>
    <property type="match status" value="1"/>
</dbReference>
<evidence type="ECO:0000313" key="6">
    <source>
        <dbReference type="Proteomes" id="UP000307378"/>
    </source>
</evidence>
<feature type="domain" description="HTH gntR-type" evidence="4">
    <location>
        <begin position="17"/>
        <end position="85"/>
    </location>
</feature>
<sequence length="242" mass="26645">MSIDLGQMNFGQIRRSEHLPARIAMQLAEEISQGRLKPGERLPTEHVLAKTLGVSRSVIREAIAQLRNEGLVETRQGVGAFVSEPSARPIRIKDSELSEPQSFRALFQLRVPLEIEAAGLAAVHHTAADLARIDEALGRMTGAEKWTEQGIVADLAFHRAVAEATHNEYFALFIGFIAERISLAIDTARSRAVLEEIVEVTIAEHVRLRDAIAARDPVAAREAMRAHLHGAASRIDLSLEQF</sequence>
<dbReference type="InterPro" id="IPR008920">
    <property type="entry name" value="TF_FadR/GntR_C"/>
</dbReference>
<dbReference type="Gene3D" id="1.10.10.10">
    <property type="entry name" value="Winged helix-like DNA-binding domain superfamily/Winged helix DNA-binding domain"/>
    <property type="match status" value="1"/>
</dbReference>
<keyword evidence="2" id="KW-0238">DNA-binding</keyword>
<keyword evidence="1" id="KW-0805">Transcription regulation</keyword>
<accession>A0A4S8PSW8</accession>
<name>A0A4S8PSW8_9HYPH</name>